<name>B3QWH4_CHLT3</name>
<dbReference type="Gene3D" id="2.160.10.10">
    <property type="entry name" value="Hexapeptide repeat proteins"/>
    <property type="match status" value="1"/>
</dbReference>
<proteinExistence type="inferred from homology"/>
<keyword evidence="6 7" id="KW-0012">Acyltransferase</keyword>
<dbReference type="RefSeq" id="WP_012500817.1">
    <property type="nucleotide sequence ID" value="NC_011026.1"/>
</dbReference>
<keyword evidence="5 7" id="KW-0443">Lipid metabolism</keyword>
<evidence type="ECO:0000256" key="5">
    <source>
        <dbReference type="ARBA" id="ARBA00023098"/>
    </source>
</evidence>
<comment type="pathway">
    <text evidence="7">Bacterial outer membrane biogenesis; LPS lipid A biosynthesis.</text>
</comment>
<dbReference type="GO" id="GO:0016020">
    <property type="term" value="C:membrane"/>
    <property type="evidence" value="ECO:0007669"/>
    <property type="project" value="GOC"/>
</dbReference>
<dbReference type="NCBIfam" id="TIGR01853">
    <property type="entry name" value="lipid_A_lpxD"/>
    <property type="match status" value="1"/>
</dbReference>
<dbReference type="Pfam" id="PF04613">
    <property type="entry name" value="LpxD"/>
    <property type="match status" value="1"/>
</dbReference>
<evidence type="ECO:0000256" key="4">
    <source>
        <dbReference type="ARBA" id="ARBA00022737"/>
    </source>
</evidence>
<comment type="catalytic activity">
    <reaction evidence="7">
        <text>a UDP-3-O-[(3R)-3-hydroxyacyl]-alpha-D-glucosamine + a (3R)-hydroxyacyl-[ACP] = a UDP-2-N,3-O-bis[(3R)-3-hydroxyacyl]-alpha-D-glucosamine + holo-[ACP] + H(+)</text>
        <dbReference type="Rhea" id="RHEA:53836"/>
        <dbReference type="Rhea" id="RHEA-COMP:9685"/>
        <dbReference type="Rhea" id="RHEA-COMP:9945"/>
        <dbReference type="ChEBI" id="CHEBI:15378"/>
        <dbReference type="ChEBI" id="CHEBI:64479"/>
        <dbReference type="ChEBI" id="CHEBI:78827"/>
        <dbReference type="ChEBI" id="CHEBI:137740"/>
        <dbReference type="ChEBI" id="CHEBI:137748"/>
        <dbReference type="EC" id="2.3.1.191"/>
    </reaction>
</comment>
<sequence>MTLTEIKAYLEQFFQDIEILGEVSVQIERVGKIEGAKKGDLTFVSNPKYEKFVSATQASVVLVPKKLELNFELNDRAFIKVDDPYIAFVFLLEKMSPPREMIPLGVHSTAVISESVVMGENVSIGANVYIGNNCEVGDGTVIGPGTVILDGVKVGKNCKLYPNVTIYDGCRLGDRIIIHSGTSIGADGFGFAPKPDGSYRKIPQIGIVVIEDEVELGANLCIDRATLGETVVRRGAKIDNLVQVAHNCVIGSNTVIASQAGVSGSTKIGNNCMVAGQVGFVGHIEIADGVNVGAKAGVSKSFLEKGQTIRGAPAQAIREQMKQEALLRKLPEMMQRIQALEAELKALKS</sequence>
<dbReference type="PANTHER" id="PTHR43378">
    <property type="entry name" value="UDP-3-O-ACYLGLUCOSAMINE N-ACYLTRANSFERASE"/>
    <property type="match status" value="1"/>
</dbReference>
<dbReference type="EMBL" id="CP001100">
    <property type="protein sequence ID" value="ACF14734.1"/>
    <property type="molecule type" value="Genomic_DNA"/>
</dbReference>
<dbReference type="PROSITE" id="PS00101">
    <property type="entry name" value="HEXAPEP_TRANSFERASES"/>
    <property type="match status" value="1"/>
</dbReference>
<keyword evidence="2 7" id="KW-0441">Lipid A biosynthesis</keyword>
<dbReference type="EC" id="2.3.1.191" evidence="7"/>
<dbReference type="GO" id="GO:0016410">
    <property type="term" value="F:N-acyltransferase activity"/>
    <property type="evidence" value="ECO:0007669"/>
    <property type="project" value="InterPro"/>
</dbReference>
<keyword evidence="3 7" id="KW-0808">Transferase</keyword>
<gene>
    <name evidence="7" type="primary">lpxD</name>
    <name evidence="9" type="ordered locus">Ctha_2283</name>
</gene>
<dbReference type="SUPFAM" id="SSF51161">
    <property type="entry name" value="Trimeric LpxA-like enzymes"/>
    <property type="match status" value="1"/>
</dbReference>
<evidence type="ECO:0000313" key="9">
    <source>
        <dbReference type="EMBL" id="ACF14734.1"/>
    </source>
</evidence>
<comment type="similarity">
    <text evidence="7">Belongs to the transferase hexapeptide repeat family. LpxD subfamily.</text>
</comment>
<protein>
    <recommendedName>
        <fullName evidence="7">UDP-3-O-acylglucosamine N-acyltransferase</fullName>
        <ecNumber evidence="7">2.3.1.191</ecNumber>
    </recommendedName>
</protein>
<dbReference type="Gene3D" id="3.40.1390.10">
    <property type="entry name" value="MurE/MurF, N-terminal domain"/>
    <property type="match status" value="1"/>
</dbReference>
<keyword evidence="1 7" id="KW-0444">Lipid biosynthesis</keyword>
<dbReference type="STRING" id="517418.Ctha_2283"/>
<dbReference type="UniPathway" id="UPA00973"/>
<dbReference type="InterPro" id="IPR011004">
    <property type="entry name" value="Trimer_LpxA-like_sf"/>
</dbReference>
<feature type="domain" description="UDP-3-O-[3-hydroxymyristoyl] glucosamine N-acyltransferase non-repeat region" evidence="8">
    <location>
        <begin position="25"/>
        <end position="93"/>
    </location>
</feature>
<dbReference type="PANTHER" id="PTHR43378:SF2">
    <property type="entry name" value="UDP-3-O-ACYLGLUCOSAMINE N-ACYLTRANSFERASE 1, MITOCHONDRIAL-RELATED"/>
    <property type="match status" value="1"/>
</dbReference>
<evidence type="ECO:0000313" key="10">
    <source>
        <dbReference type="Proteomes" id="UP000001208"/>
    </source>
</evidence>
<evidence type="ECO:0000256" key="7">
    <source>
        <dbReference type="HAMAP-Rule" id="MF_00523"/>
    </source>
</evidence>
<dbReference type="HOGENOM" id="CLU_049865_0_0_10"/>
<dbReference type="eggNOG" id="COG1044">
    <property type="taxonomic scope" value="Bacteria"/>
</dbReference>
<dbReference type="InterPro" id="IPR007691">
    <property type="entry name" value="LpxD"/>
</dbReference>
<dbReference type="OrthoDB" id="9784739at2"/>
<dbReference type="HAMAP" id="MF_00523">
    <property type="entry name" value="LpxD"/>
    <property type="match status" value="1"/>
</dbReference>
<dbReference type="InterPro" id="IPR001451">
    <property type="entry name" value="Hexapep"/>
</dbReference>
<feature type="active site" description="Proton acceptor" evidence="7">
    <location>
        <position position="246"/>
    </location>
</feature>
<dbReference type="NCBIfam" id="NF002060">
    <property type="entry name" value="PRK00892.1"/>
    <property type="match status" value="1"/>
</dbReference>
<dbReference type="GO" id="GO:0009245">
    <property type="term" value="P:lipid A biosynthetic process"/>
    <property type="evidence" value="ECO:0007669"/>
    <property type="project" value="UniProtKB-UniRule"/>
</dbReference>
<comment type="function">
    <text evidence="7">Catalyzes the N-acylation of UDP-3-O-acylglucosamine using 3-hydroxyacyl-ACP as the acyl donor. Is involved in the biosynthesis of lipid A, a phosphorylated glycolipid that anchors the lipopolysaccharide to the outer membrane of the cell.</text>
</comment>
<reference evidence="9 10" key="1">
    <citation type="submission" date="2008-06" db="EMBL/GenBank/DDBJ databases">
        <title>Complete sequence of Chloroherpeton thalassium ATCC 35110.</title>
        <authorList>
            <consortium name="US DOE Joint Genome Institute"/>
            <person name="Lucas S."/>
            <person name="Copeland A."/>
            <person name="Lapidus A."/>
            <person name="Glavina del Rio T."/>
            <person name="Dalin E."/>
            <person name="Tice H."/>
            <person name="Bruce D."/>
            <person name="Goodwin L."/>
            <person name="Pitluck S."/>
            <person name="Schmutz J."/>
            <person name="Larimer F."/>
            <person name="Land M."/>
            <person name="Hauser L."/>
            <person name="Kyrpides N."/>
            <person name="Mikhailova N."/>
            <person name="Liu Z."/>
            <person name="Li T."/>
            <person name="Zhao F."/>
            <person name="Overmann J."/>
            <person name="Bryant D.A."/>
            <person name="Richardson P."/>
        </authorList>
    </citation>
    <scope>NUCLEOTIDE SEQUENCE [LARGE SCALE GENOMIC DNA]</scope>
    <source>
        <strain evidence="10">ATCC 35110 / GB-78</strain>
    </source>
</reference>
<accession>B3QWH4</accession>
<organism evidence="9 10">
    <name type="scientific">Chloroherpeton thalassium (strain ATCC 35110 / GB-78)</name>
    <dbReference type="NCBI Taxonomy" id="517418"/>
    <lineage>
        <taxon>Bacteria</taxon>
        <taxon>Pseudomonadati</taxon>
        <taxon>Chlorobiota</taxon>
        <taxon>Chlorobiia</taxon>
        <taxon>Chlorobiales</taxon>
        <taxon>Chloroherpetonaceae</taxon>
        <taxon>Chloroherpeton</taxon>
    </lineage>
</organism>
<evidence type="ECO:0000256" key="1">
    <source>
        <dbReference type="ARBA" id="ARBA00022516"/>
    </source>
</evidence>
<keyword evidence="4 7" id="KW-0677">Repeat</keyword>
<dbReference type="Pfam" id="PF00132">
    <property type="entry name" value="Hexapep"/>
    <property type="match status" value="3"/>
</dbReference>
<dbReference type="InterPro" id="IPR018357">
    <property type="entry name" value="Hexapep_transf_CS"/>
</dbReference>
<keyword evidence="10" id="KW-1185">Reference proteome</keyword>
<comment type="subunit">
    <text evidence="7">Homotrimer.</text>
</comment>
<dbReference type="GO" id="GO:0103118">
    <property type="term" value="F:UDP-3-O-[(3R)-3-hydroxyacyl]-glucosamine N-acyltransferase activity"/>
    <property type="evidence" value="ECO:0007669"/>
    <property type="project" value="UniProtKB-EC"/>
</dbReference>
<evidence type="ECO:0000259" key="8">
    <source>
        <dbReference type="Pfam" id="PF04613"/>
    </source>
</evidence>
<dbReference type="AlphaFoldDB" id="B3QWH4"/>
<dbReference type="CDD" id="cd03352">
    <property type="entry name" value="LbH_LpxD"/>
    <property type="match status" value="1"/>
</dbReference>
<evidence type="ECO:0000256" key="3">
    <source>
        <dbReference type="ARBA" id="ARBA00022679"/>
    </source>
</evidence>
<dbReference type="InterPro" id="IPR020573">
    <property type="entry name" value="UDP_GlcNAc_AcTrfase_non-rep"/>
</dbReference>
<evidence type="ECO:0000256" key="2">
    <source>
        <dbReference type="ARBA" id="ARBA00022556"/>
    </source>
</evidence>
<dbReference type="Proteomes" id="UP000001208">
    <property type="component" value="Chromosome"/>
</dbReference>
<evidence type="ECO:0000256" key="6">
    <source>
        <dbReference type="ARBA" id="ARBA00023315"/>
    </source>
</evidence>
<dbReference type="KEGG" id="cts:Ctha_2283"/>